<dbReference type="Proteomes" id="UP000184108">
    <property type="component" value="Unassembled WGS sequence"/>
</dbReference>
<evidence type="ECO:0000256" key="1">
    <source>
        <dbReference type="ARBA" id="ARBA00022603"/>
    </source>
</evidence>
<protein>
    <recommendedName>
        <fullName evidence="8">Cytosine-specific methyltransferase</fullName>
        <ecNumber evidence="8">2.1.1.37</ecNumber>
    </recommendedName>
</protein>
<evidence type="ECO:0000256" key="2">
    <source>
        <dbReference type="ARBA" id="ARBA00022679"/>
    </source>
</evidence>
<dbReference type="AlphaFoldDB" id="A0A1M4ZH78"/>
<sequence length="251" mass="29119">MTHGSLFSGVGGFDLAAELADIKTLWNSEIKNYQSKILETRFKDTINYGDIKAIKPAQLQYVNIISGGFPCQDISAAKQGAEGITGKRSSLWGEMFRIVSARKPEYIIIENSDRLLTRGFEYILYDLSKIGYNAEWKVIQSKDFGYFHNRKRLYVVAHRLCDREQGLFQDFCVSEMRQRWENRKAHFEDYIAKEDFTGRFESQIKPLLYGNSYGVPNWVERIESIGNAVIPEIAYYIFECIKMHRFNAVEK</sequence>
<comment type="similarity">
    <text evidence="6 7">Belongs to the class I-like SAM-binding methyltransferase superfamily. C5-methyltransferase family.</text>
</comment>
<evidence type="ECO:0000256" key="7">
    <source>
        <dbReference type="RuleBase" id="RU000416"/>
    </source>
</evidence>
<comment type="catalytic activity">
    <reaction evidence="5 8">
        <text>a 2'-deoxycytidine in DNA + S-adenosyl-L-methionine = a 5-methyl-2'-deoxycytidine in DNA + S-adenosyl-L-homocysteine + H(+)</text>
        <dbReference type="Rhea" id="RHEA:13681"/>
        <dbReference type="Rhea" id="RHEA-COMP:11369"/>
        <dbReference type="Rhea" id="RHEA-COMP:11370"/>
        <dbReference type="ChEBI" id="CHEBI:15378"/>
        <dbReference type="ChEBI" id="CHEBI:57856"/>
        <dbReference type="ChEBI" id="CHEBI:59789"/>
        <dbReference type="ChEBI" id="CHEBI:85452"/>
        <dbReference type="ChEBI" id="CHEBI:85454"/>
        <dbReference type="EC" id="2.1.1.37"/>
    </reaction>
</comment>
<proteinExistence type="inferred from homology"/>
<name>A0A1M4ZH78_9FLAO</name>
<evidence type="ECO:0000256" key="4">
    <source>
        <dbReference type="ARBA" id="ARBA00022747"/>
    </source>
</evidence>
<dbReference type="SUPFAM" id="SSF53335">
    <property type="entry name" value="S-adenosyl-L-methionine-dependent methyltransferases"/>
    <property type="match status" value="1"/>
</dbReference>
<dbReference type="PRINTS" id="PR00105">
    <property type="entry name" value="C5METTRFRASE"/>
</dbReference>
<dbReference type="PANTHER" id="PTHR46098:SF1">
    <property type="entry name" value="TRNA (CYTOSINE(38)-C(5))-METHYLTRANSFERASE"/>
    <property type="match status" value="1"/>
</dbReference>
<keyword evidence="4" id="KW-0680">Restriction system</keyword>
<dbReference type="EMBL" id="FQVE01000002">
    <property type="protein sequence ID" value="SHF17400.1"/>
    <property type="molecule type" value="Genomic_DNA"/>
</dbReference>
<dbReference type="Gene3D" id="3.40.50.150">
    <property type="entry name" value="Vaccinia Virus protein VP39"/>
    <property type="match status" value="1"/>
</dbReference>
<dbReference type="GO" id="GO:0003886">
    <property type="term" value="F:DNA (cytosine-5-)-methyltransferase activity"/>
    <property type="evidence" value="ECO:0007669"/>
    <property type="project" value="UniProtKB-EC"/>
</dbReference>
<dbReference type="PROSITE" id="PS00094">
    <property type="entry name" value="C5_MTASE_1"/>
    <property type="match status" value="1"/>
</dbReference>
<feature type="active site" evidence="6">
    <location>
        <position position="71"/>
    </location>
</feature>
<dbReference type="EC" id="2.1.1.37" evidence="8"/>
<dbReference type="PROSITE" id="PS51679">
    <property type="entry name" value="SAM_MT_C5"/>
    <property type="match status" value="1"/>
</dbReference>
<evidence type="ECO:0000313" key="9">
    <source>
        <dbReference type="EMBL" id="SHF17400.1"/>
    </source>
</evidence>
<dbReference type="RefSeq" id="WP_073172469.1">
    <property type="nucleotide sequence ID" value="NZ_FQVE01000002.1"/>
</dbReference>
<reference evidence="10" key="1">
    <citation type="submission" date="2016-11" db="EMBL/GenBank/DDBJ databases">
        <authorList>
            <person name="Varghese N."/>
            <person name="Submissions S."/>
        </authorList>
    </citation>
    <scope>NUCLEOTIDE SEQUENCE [LARGE SCALE GENOMIC DNA]</scope>
    <source>
        <strain evidence="10">YR203</strain>
    </source>
</reference>
<evidence type="ECO:0000313" key="10">
    <source>
        <dbReference type="Proteomes" id="UP000184108"/>
    </source>
</evidence>
<keyword evidence="2 6" id="KW-0808">Transferase</keyword>
<dbReference type="InterPro" id="IPR001525">
    <property type="entry name" value="C5_MeTfrase"/>
</dbReference>
<evidence type="ECO:0000256" key="6">
    <source>
        <dbReference type="PROSITE-ProRule" id="PRU01016"/>
    </source>
</evidence>
<dbReference type="PANTHER" id="PTHR46098">
    <property type="entry name" value="TRNA (CYTOSINE(38)-C(5))-METHYLTRANSFERASE"/>
    <property type="match status" value="1"/>
</dbReference>
<keyword evidence="1 6" id="KW-0489">Methyltransferase</keyword>
<dbReference type="Pfam" id="PF00145">
    <property type="entry name" value="DNA_methylase"/>
    <property type="match status" value="1"/>
</dbReference>
<organism evidence="9 10">
    <name type="scientific">Chryseobacterium vrystaatense</name>
    <dbReference type="NCBI Taxonomy" id="307480"/>
    <lineage>
        <taxon>Bacteria</taxon>
        <taxon>Pseudomonadati</taxon>
        <taxon>Bacteroidota</taxon>
        <taxon>Flavobacteriia</taxon>
        <taxon>Flavobacteriales</taxon>
        <taxon>Weeksellaceae</taxon>
        <taxon>Chryseobacterium group</taxon>
        <taxon>Chryseobacterium</taxon>
    </lineage>
</organism>
<dbReference type="InterPro" id="IPR029063">
    <property type="entry name" value="SAM-dependent_MTases_sf"/>
</dbReference>
<dbReference type="GO" id="GO:0009307">
    <property type="term" value="P:DNA restriction-modification system"/>
    <property type="evidence" value="ECO:0007669"/>
    <property type="project" value="UniProtKB-KW"/>
</dbReference>
<evidence type="ECO:0000256" key="5">
    <source>
        <dbReference type="ARBA" id="ARBA00047422"/>
    </source>
</evidence>
<dbReference type="GO" id="GO:0032259">
    <property type="term" value="P:methylation"/>
    <property type="evidence" value="ECO:0007669"/>
    <property type="project" value="UniProtKB-KW"/>
</dbReference>
<keyword evidence="3 6" id="KW-0949">S-adenosyl-L-methionine</keyword>
<evidence type="ECO:0000256" key="3">
    <source>
        <dbReference type="ARBA" id="ARBA00022691"/>
    </source>
</evidence>
<evidence type="ECO:0000256" key="8">
    <source>
        <dbReference type="RuleBase" id="RU000417"/>
    </source>
</evidence>
<dbReference type="NCBIfam" id="TIGR00675">
    <property type="entry name" value="dcm"/>
    <property type="match status" value="1"/>
</dbReference>
<gene>
    <name evidence="9" type="ORF">SAMN02787073_1597</name>
</gene>
<dbReference type="InterPro" id="IPR050750">
    <property type="entry name" value="C5-MTase"/>
</dbReference>
<accession>A0A1M4ZH78</accession>
<dbReference type="InterPro" id="IPR018117">
    <property type="entry name" value="C5_DNA_meth_AS"/>
</dbReference>